<gene>
    <name evidence="1" type="ORF">R1CP_15730</name>
</gene>
<protein>
    <submittedName>
        <fullName evidence="1">Uncharacterized protein</fullName>
    </submittedName>
</protein>
<dbReference type="EMBL" id="CP009111">
    <property type="protein sequence ID" value="ANS27839.1"/>
    <property type="molecule type" value="Genomic_DNA"/>
</dbReference>
<dbReference type="Proteomes" id="UP000186108">
    <property type="component" value="Chromosome"/>
</dbReference>
<organism evidence="1 2">
    <name type="scientific">Rhodococcus opacus</name>
    <name type="common">Nocardia opaca</name>
    <dbReference type="NCBI Taxonomy" id="37919"/>
    <lineage>
        <taxon>Bacteria</taxon>
        <taxon>Bacillati</taxon>
        <taxon>Actinomycetota</taxon>
        <taxon>Actinomycetes</taxon>
        <taxon>Mycobacteriales</taxon>
        <taxon>Nocardiaceae</taxon>
        <taxon>Rhodococcus</taxon>
    </lineage>
</organism>
<evidence type="ECO:0000313" key="1">
    <source>
        <dbReference type="EMBL" id="ANS27839.1"/>
    </source>
</evidence>
<name>A0A1B1K5G1_RHOOP</name>
<accession>A0A1B1K5G1</accession>
<proteinExistence type="predicted"/>
<dbReference type="PATRIC" id="fig|37919.13.peg.3231"/>
<reference evidence="1 2" key="1">
    <citation type="submission" date="2014-07" db="EMBL/GenBank/DDBJ databases">
        <authorList>
            <person name="Zhang J.E."/>
            <person name="Yang H."/>
            <person name="Guo J."/>
            <person name="Deng Z."/>
            <person name="Luo H."/>
            <person name="Luo M."/>
            <person name="Zhao B."/>
        </authorList>
    </citation>
    <scope>NUCLEOTIDE SEQUENCE [LARGE SCALE GENOMIC DNA]</scope>
    <source>
        <strain evidence="1 2">1CP</strain>
    </source>
</reference>
<evidence type="ECO:0000313" key="2">
    <source>
        <dbReference type="Proteomes" id="UP000186108"/>
    </source>
</evidence>
<sequence>MKPLALPIEQDHTTTLDAVMFTGNQQSYRRGPPFQLGRAPGRVLIVEQVRRGTVAVDQDLLVGEPDRLPLVEARHRHVFDQLQRKPRKAVVHA</sequence>
<dbReference type="AlphaFoldDB" id="A0A1B1K5G1"/>